<dbReference type="SUPFAM" id="SSF53901">
    <property type="entry name" value="Thiolase-like"/>
    <property type="match status" value="1"/>
</dbReference>
<dbReference type="CDD" id="cd00830">
    <property type="entry name" value="KAS_III"/>
    <property type="match status" value="1"/>
</dbReference>
<dbReference type="InterPro" id="IPR013751">
    <property type="entry name" value="ACP_syn_III_N"/>
</dbReference>
<sequence length="331" mass="36146">MAFRILSSDVYLPQYPWNGDDFDLYLGLEKGTCRSKYAVGKRYIASGEESALFMATKAVKGCLEKADISLNDIDLLIYASGTHHQSLPYDAAAVLSQLQAPPSLASFDVNSTCLSFLSALDLANCLFKANRHQRILIVSSELGSGITLNKFKKPRPEVATLFSDGAAAYLLEAKPDAYGFHGALFETHHEGYQCCQIKGGGSNVNPHKTPYEDYLAACQFEMDGKSLFRHIVNVMPKFLQRGLARAELTKNDIAFFLPHQASYHGMVKLPKLTGFDAEKIVNNFHELGNQVAASLPINLHLLRNKHAGSDKKVLMAGSAAGLSLGMGVITL</sequence>
<dbReference type="InterPro" id="IPR013747">
    <property type="entry name" value="ACP_syn_III_C"/>
</dbReference>
<keyword evidence="1" id="KW-0808">Transferase</keyword>
<dbReference type="GO" id="GO:0004315">
    <property type="term" value="F:3-oxoacyl-[acyl-carrier-protein] synthase activity"/>
    <property type="evidence" value="ECO:0007669"/>
    <property type="project" value="InterPro"/>
</dbReference>
<keyword evidence="2" id="KW-0012">Acyltransferase</keyword>
<organism evidence="5 6">
    <name type="scientific">Vibrio penaeicida</name>
    <dbReference type="NCBI Taxonomy" id="104609"/>
    <lineage>
        <taxon>Bacteria</taxon>
        <taxon>Pseudomonadati</taxon>
        <taxon>Pseudomonadota</taxon>
        <taxon>Gammaproteobacteria</taxon>
        <taxon>Vibrionales</taxon>
        <taxon>Vibrionaceae</taxon>
        <taxon>Vibrio</taxon>
    </lineage>
</organism>
<reference evidence="6" key="1">
    <citation type="journal article" date="2019" name="Int. J. Syst. Evol. Microbiol.">
        <title>The Global Catalogue of Microorganisms (GCM) 10K type strain sequencing project: providing services to taxonomists for standard genome sequencing and annotation.</title>
        <authorList>
            <consortium name="The Broad Institute Genomics Platform"/>
            <consortium name="The Broad Institute Genome Sequencing Center for Infectious Disease"/>
            <person name="Wu L."/>
            <person name="Ma J."/>
        </authorList>
    </citation>
    <scope>NUCLEOTIDE SEQUENCE [LARGE SCALE GENOMIC DNA]</scope>
    <source>
        <strain evidence="6">NBRC 15640</strain>
    </source>
</reference>
<dbReference type="InterPro" id="IPR016039">
    <property type="entry name" value="Thiolase-like"/>
</dbReference>
<dbReference type="EMBL" id="BSNX01000067">
    <property type="protein sequence ID" value="GLQ75027.1"/>
    <property type="molecule type" value="Genomic_DNA"/>
</dbReference>
<dbReference type="RefSeq" id="WP_126608707.1">
    <property type="nucleotide sequence ID" value="NZ_AP025144.1"/>
</dbReference>
<dbReference type="Pfam" id="PF08541">
    <property type="entry name" value="ACP_syn_III_C"/>
    <property type="match status" value="1"/>
</dbReference>
<dbReference type="PANTHER" id="PTHR34069">
    <property type="entry name" value="3-OXOACYL-[ACYL-CARRIER-PROTEIN] SYNTHASE 3"/>
    <property type="match status" value="1"/>
</dbReference>
<evidence type="ECO:0000313" key="6">
    <source>
        <dbReference type="Proteomes" id="UP001156690"/>
    </source>
</evidence>
<dbReference type="Proteomes" id="UP001156690">
    <property type="component" value="Unassembled WGS sequence"/>
</dbReference>
<keyword evidence="6" id="KW-1185">Reference proteome</keyword>
<protein>
    <submittedName>
        <fullName evidence="5">3-oxoacyl-ACP synthase</fullName>
    </submittedName>
</protein>
<evidence type="ECO:0000259" key="4">
    <source>
        <dbReference type="Pfam" id="PF08545"/>
    </source>
</evidence>
<feature type="domain" description="Beta-ketoacyl-[acyl-carrier-protein] synthase III N-terminal" evidence="4">
    <location>
        <begin position="107"/>
        <end position="178"/>
    </location>
</feature>
<dbReference type="GO" id="GO:0044550">
    <property type="term" value="P:secondary metabolite biosynthetic process"/>
    <property type="evidence" value="ECO:0007669"/>
    <property type="project" value="TreeGrafter"/>
</dbReference>
<dbReference type="PANTHER" id="PTHR34069:SF2">
    <property type="entry name" value="BETA-KETOACYL-[ACYL-CARRIER-PROTEIN] SYNTHASE III"/>
    <property type="match status" value="1"/>
</dbReference>
<feature type="domain" description="Beta-ketoacyl-[acyl-carrier-protein] synthase III C-terminal" evidence="3">
    <location>
        <begin position="243"/>
        <end position="329"/>
    </location>
</feature>
<accession>A0AAV5NXK1</accession>
<evidence type="ECO:0000256" key="2">
    <source>
        <dbReference type="ARBA" id="ARBA00023315"/>
    </source>
</evidence>
<dbReference type="GO" id="GO:0006633">
    <property type="term" value="P:fatty acid biosynthetic process"/>
    <property type="evidence" value="ECO:0007669"/>
    <property type="project" value="InterPro"/>
</dbReference>
<dbReference type="Pfam" id="PF08545">
    <property type="entry name" value="ACP_syn_III"/>
    <property type="match status" value="1"/>
</dbReference>
<dbReference type="Gene3D" id="3.40.47.10">
    <property type="match status" value="1"/>
</dbReference>
<evidence type="ECO:0000256" key="1">
    <source>
        <dbReference type="ARBA" id="ARBA00022679"/>
    </source>
</evidence>
<evidence type="ECO:0000259" key="3">
    <source>
        <dbReference type="Pfam" id="PF08541"/>
    </source>
</evidence>
<dbReference type="AlphaFoldDB" id="A0AAV5NXK1"/>
<name>A0AAV5NXK1_9VIBR</name>
<evidence type="ECO:0000313" key="5">
    <source>
        <dbReference type="EMBL" id="GLQ75027.1"/>
    </source>
</evidence>
<gene>
    <name evidence="5" type="ORF">GCM10007932_43890</name>
</gene>
<proteinExistence type="predicted"/>
<comment type="caution">
    <text evidence="5">The sequence shown here is derived from an EMBL/GenBank/DDBJ whole genome shotgun (WGS) entry which is preliminary data.</text>
</comment>